<dbReference type="Proteomes" id="UP001431209">
    <property type="component" value="Unassembled WGS sequence"/>
</dbReference>
<sequence>MKTVLVSFLLASCLAWYLFVYDAHIDWRIKLMDMSGRVFFYKCGANAKMVHFSRECLRPMETQAPVKNHNGVISSDLEIPSITHPNTTIPARLFKPLTQSTKKRALLVHYHGGGYSLGSGKSVFHDAVLRWIVDATDSYVLSVDYRLAPEHGFPACIQDSYNTFAYLNDLYNNKDSLFDNVDVEKIVTIGDSAGATLAFSSSYILRDQSYPVLSSENTIQYTPFPKPITIKIAHQVLVYPNAHENTPSKSMKNVYLLNADMREFFTKAYLGAVQQDEEFFKSQYIFPLRSHTFKDLPTTTVVTATFDPLRDDGHLIVKKYREAGVKVNHKEYRTVHGFFFFPFLKEAIDGVEYISQVLREDKIIE</sequence>
<dbReference type="GO" id="GO:0016787">
    <property type="term" value="F:hydrolase activity"/>
    <property type="evidence" value="ECO:0007669"/>
    <property type="project" value="InterPro"/>
</dbReference>
<dbReference type="AlphaFoldDB" id="A0AAW2YHJ3"/>
<dbReference type="SUPFAM" id="SSF53474">
    <property type="entry name" value="alpha/beta-Hydrolases"/>
    <property type="match status" value="1"/>
</dbReference>
<gene>
    <name evidence="2" type="ORF">AKO1_004429</name>
</gene>
<comment type="caution">
    <text evidence="2">The sequence shown here is derived from an EMBL/GenBank/DDBJ whole genome shotgun (WGS) entry which is preliminary data.</text>
</comment>
<name>A0AAW2YHJ3_9EUKA</name>
<dbReference type="EMBL" id="JAOPGA020000041">
    <property type="protein sequence ID" value="KAL0476443.1"/>
    <property type="molecule type" value="Genomic_DNA"/>
</dbReference>
<reference evidence="2 3" key="1">
    <citation type="submission" date="2024-03" db="EMBL/GenBank/DDBJ databases">
        <title>The Acrasis kona genome and developmental transcriptomes reveal deep origins of eukaryotic multicellular pathways.</title>
        <authorList>
            <person name="Sheikh S."/>
            <person name="Fu C.-J."/>
            <person name="Brown M.W."/>
            <person name="Baldauf S.L."/>
        </authorList>
    </citation>
    <scope>NUCLEOTIDE SEQUENCE [LARGE SCALE GENOMIC DNA]</scope>
    <source>
        <strain evidence="2 3">ATCC MYA-3509</strain>
    </source>
</reference>
<evidence type="ECO:0000259" key="1">
    <source>
        <dbReference type="Pfam" id="PF07859"/>
    </source>
</evidence>
<dbReference type="Pfam" id="PF07859">
    <property type="entry name" value="Abhydrolase_3"/>
    <property type="match status" value="1"/>
</dbReference>
<dbReference type="Gene3D" id="3.40.50.1820">
    <property type="entry name" value="alpha/beta hydrolase"/>
    <property type="match status" value="1"/>
</dbReference>
<dbReference type="PANTHER" id="PTHR23024:SF24">
    <property type="entry name" value="ALPHA_BETA HYDROLASE FOLD-3 DOMAIN-CONTAINING PROTEIN"/>
    <property type="match status" value="1"/>
</dbReference>
<accession>A0AAW2YHJ3</accession>
<evidence type="ECO:0000313" key="2">
    <source>
        <dbReference type="EMBL" id="KAL0476443.1"/>
    </source>
</evidence>
<dbReference type="InterPro" id="IPR013094">
    <property type="entry name" value="AB_hydrolase_3"/>
</dbReference>
<dbReference type="InterPro" id="IPR029058">
    <property type="entry name" value="AB_hydrolase_fold"/>
</dbReference>
<dbReference type="PANTHER" id="PTHR23024">
    <property type="entry name" value="ARYLACETAMIDE DEACETYLASE"/>
    <property type="match status" value="1"/>
</dbReference>
<proteinExistence type="predicted"/>
<feature type="domain" description="Alpha/beta hydrolase fold-3" evidence="1">
    <location>
        <begin position="107"/>
        <end position="339"/>
    </location>
</feature>
<dbReference type="InterPro" id="IPR050466">
    <property type="entry name" value="Carboxylest/Gibb_receptor"/>
</dbReference>
<organism evidence="2 3">
    <name type="scientific">Acrasis kona</name>
    <dbReference type="NCBI Taxonomy" id="1008807"/>
    <lineage>
        <taxon>Eukaryota</taxon>
        <taxon>Discoba</taxon>
        <taxon>Heterolobosea</taxon>
        <taxon>Tetramitia</taxon>
        <taxon>Eutetramitia</taxon>
        <taxon>Acrasidae</taxon>
        <taxon>Acrasis</taxon>
    </lineage>
</organism>
<evidence type="ECO:0000313" key="3">
    <source>
        <dbReference type="Proteomes" id="UP001431209"/>
    </source>
</evidence>
<keyword evidence="3" id="KW-1185">Reference proteome</keyword>
<protein>
    <submittedName>
        <fullName evidence="2">Arylacetamide deacetylase</fullName>
    </submittedName>
</protein>